<feature type="domain" description="Xylose isomerase-like TIM barrel" evidence="1">
    <location>
        <begin position="2"/>
        <end position="143"/>
    </location>
</feature>
<protein>
    <recommendedName>
        <fullName evidence="1">Xylose isomerase-like TIM barrel domain-containing protein</fullName>
    </recommendedName>
</protein>
<organism evidence="2">
    <name type="scientific">marine sediment metagenome</name>
    <dbReference type="NCBI Taxonomy" id="412755"/>
    <lineage>
        <taxon>unclassified sequences</taxon>
        <taxon>metagenomes</taxon>
        <taxon>ecological metagenomes</taxon>
    </lineage>
</organism>
<dbReference type="Gene3D" id="3.20.20.150">
    <property type="entry name" value="Divalent-metal-dependent TIM barrel enzymes"/>
    <property type="match status" value="1"/>
</dbReference>
<evidence type="ECO:0000313" key="2">
    <source>
        <dbReference type="EMBL" id="GAI83305.1"/>
    </source>
</evidence>
<feature type="non-terminal residue" evidence="2">
    <location>
        <position position="1"/>
    </location>
</feature>
<dbReference type="Pfam" id="PF01261">
    <property type="entry name" value="AP_endonuc_2"/>
    <property type="match status" value="1"/>
</dbReference>
<name>X1T6V6_9ZZZZ</name>
<evidence type="ECO:0000259" key="1">
    <source>
        <dbReference type="Pfam" id="PF01261"/>
    </source>
</evidence>
<gene>
    <name evidence="2" type="ORF">S12H4_21438</name>
</gene>
<dbReference type="InterPro" id="IPR036237">
    <property type="entry name" value="Xyl_isomerase-like_sf"/>
</dbReference>
<dbReference type="InterPro" id="IPR013022">
    <property type="entry name" value="Xyl_isomerase-like_TIM-brl"/>
</dbReference>
<dbReference type="EMBL" id="BARW01011026">
    <property type="protein sequence ID" value="GAI83305.1"/>
    <property type="molecule type" value="Genomic_DNA"/>
</dbReference>
<dbReference type="AlphaFoldDB" id="X1T6V6"/>
<accession>X1T6V6</accession>
<dbReference type="SUPFAM" id="SSF51658">
    <property type="entry name" value="Xylose isomerase-like"/>
    <property type="match status" value="1"/>
</dbReference>
<sequence>VKALKSFGPLFKDSGMQGYLEPLGFEECSLRSIVTAMKAIQESGYPVYKIVHDTFHHHIGPDTFDTIENDYDISYTGLVHISGVECIIPVEEYRDNHRVLVTGEDRLQNKEQIELLLKLGYAGNISFEPFSQKVQEMEIEKIKSAINHSIEYISR</sequence>
<proteinExistence type="predicted"/>
<reference evidence="2" key="1">
    <citation type="journal article" date="2014" name="Front. Microbiol.">
        <title>High frequency of phylogenetically diverse reductive dehalogenase-homologous genes in deep subseafloor sedimentary metagenomes.</title>
        <authorList>
            <person name="Kawai M."/>
            <person name="Futagami T."/>
            <person name="Toyoda A."/>
            <person name="Takaki Y."/>
            <person name="Nishi S."/>
            <person name="Hori S."/>
            <person name="Arai W."/>
            <person name="Tsubouchi T."/>
            <person name="Morono Y."/>
            <person name="Uchiyama I."/>
            <person name="Ito T."/>
            <person name="Fujiyama A."/>
            <person name="Inagaki F."/>
            <person name="Takami H."/>
        </authorList>
    </citation>
    <scope>NUCLEOTIDE SEQUENCE</scope>
    <source>
        <strain evidence="2">Expedition CK06-06</strain>
    </source>
</reference>
<comment type="caution">
    <text evidence="2">The sequence shown here is derived from an EMBL/GenBank/DDBJ whole genome shotgun (WGS) entry which is preliminary data.</text>
</comment>